<keyword evidence="4" id="KW-1185">Reference proteome</keyword>
<feature type="chain" id="PRO_5035171513" evidence="2">
    <location>
        <begin position="17"/>
        <end position="398"/>
    </location>
</feature>
<evidence type="ECO:0000313" key="4">
    <source>
        <dbReference type="Proteomes" id="UP000747542"/>
    </source>
</evidence>
<evidence type="ECO:0000256" key="2">
    <source>
        <dbReference type="SAM" id="SignalP"/>
    </source>
</evidence>
<organism evidence="3 4">
    <name type="scientific">Homarus americanus</name>
    <name type="common">American lobster</name>
    <dbReference type="NCBI Taxonomy" id="6706"/>
    <lineage>
        <taxon>Eukaryota</taxon>
        <taxon>Metazoa</taxon>
        <taxon>Ecdysozoa</taxon>
        <taxon>Arthropoda</taxon>
        <taxon>Crustacea</taxon>
        <taxon>Multicrustacea</taxon>
        <taxon>Malacostraca</taxon>
        <taxon>Eumalacostraca</taxon>
        <taxon>Eucarida</taxon>
        <taxon>Decapoda</taxon>
        <taxon>Pleocyemata</taxon>
        <taxon>Astacidea</taxon>
        <taxon>Nephropoidea</taxon>
        <taxon>Nephropidae</taxon>
        <taxon>Homarus</taxon>
    </lineage>
</organism>
<feature type="region of interest" description="Disordered" evidence="1">
    <location>
        <begin position="43"/>
        <end position="93"/>
    </location>
</feature>
<name>A0A8J5K3I3_HOMAM</name>
<comment type="caution">
    <text evidence="3">The sequence shown here is derived from an EMBL/GenBank/DDBJ whole genome shotgun (WGS) entry which is preliminary data.</text>
</comment>
<dbReference type="Proteomes" id="UP000747542">
    <property type="component" value="Unassembled WGS sequence"/>
</dbReference>
<dbReference type="AlphaFoldDB" id="A0A8J5K3I3"/>
<dbReference type="EMBL" id="JAHLQT010017710">
    <property type="protein sequence ID" value="KAG7169245.1"/>
    <property type="molecule type" value="Genomic_DNA"/>
</dbReference>
<accession>A0A8J5K3I3</accession>
<feature type="region of interest" description="Disordered" evidence="1">
    <location>
        <begin position="291"/>
        <end position="339"/>
    </location>
</feature>
<evidence type="ECO:0000256" key="1">
    <source>
        <dbReference type="SAM" id="MobiDB-lite"/>
    </source>
</evidence>
<protein>
    <submittedName>
        <fullName evidence="3">Putative Mediator of RNA polymerase II transcription subunit 26-like 2</fullName>
    </submittedName>
</protein>
<feature type="compositionally biased region" description="Low complexity" evidence="1">
    <location>
        <begin position="188"/>
        <end position="212"/>
    </location>
</feature>
<reference evidence="3" key="1">
    <citation type="journal article" date="2021" name="Sci. Adv.">
        <title>The American lobster genome reveals insights on longevity, neural, and immune adaptations.</title>
        <authorList>
            <person name="Polinski J.M."/>
            <person name="Zimin A.V."/>
            <person name="Clark K.F."/>
            <person name="Kohn A.B."/>
            <person name="Sadowski N."/>
            <person name="Timp W."/>
            <person name="Ptitsyn A."/>
            <person name="Khanna P."/>
            <person name="Romanova D.Y."/>
            <person name="Williams P."/>
            <person name="Greenwood S.J."/>
            <person name="Moroz L.L."/>
            <person name="Walt D.R."/>
            <person name="Bodnar A.G."/>
        </authorList>
    </citation>
    <scope>NUCLEOTIDE SEQUENCE</scope>
    <source>
        <strain evidence="3">GMGI-L3</strain>
    </source>
</reference>
<evidence type="ECO:0000313" key="3">
    <source>
        <dbReference type="EMBL" id="KAG7169245.1"/>
    </source>
</evidence>
<proteinExistence type="predicted"/>
<feature type="region of interest" description="Disordered" evidence="1">
    <location>
        <begin position="184"/>
        <end position="216"/>
    </location>
</feature>
<sequence>MLQVVIVLLSVSLVLAVASAQLEEKKPVEAKVEAMVEAKAETKAETKVEAKVQASEDEDLVGEESQVVVATQKPAESRQVESRVTEGQLSSGPDDADISFHLDSRGGVATFQGALPREELLETHDQLTAAFDNAADEARQAHTATGVETSVYSYTPYHWAYEVRAPSTGDHKSQVEHREVDGVVRGSEQQQRYNNNEQQQRYNNNEQQQYKNQQERRYVAQNQQFNSQQQQHAGAQLFNARQQQQRQQYTTQQQQEQVGGVQRTQYNIQQQQQPLTNQQLQQLHFGNQQQVSSQQQTQYSTPQQQQLKAREQQQQYSRRQQAQYGIQQQQERQEQQQITGRLGTTSFSSNTQANQLQPGSVVVTPLTNTQYQASQDQLRNQAEYAVLPIVLRRVRKAD</sequence>
<keyword evidence="2" id="KW-0732">Signal</keyword>
<feature type="compositionally biased region" description="Basic and acidic residues" evidence="1">
    <location>
        <begin position="75"/>
        <end position="84"/>
    </location>
</feature>
<gene>
    <name evidence="3" type="primary">MED26-L2</name>
    <name evidence="3" type="ORF">Hamer_G025287</name>
</gene>
<feature type="signal peptide" evidence="2">
    <location>
        <begin position="1"/>
        <end position="16"/>
    </location>
</feature>